<dbReference type="InterPro" id="IPR020568">
    <property type="entry name" value="Ribosomal_Su5_D2-typ_SF"/>
</dbReference>
<dbReference type="PANTHER" id="PTHR23133:SF2">
    <property type="entry name" value="IMIDAZOLEGLYCEROL-PHOSPHATE DEHYDRATASE"/>
    <property type="match status" value="1"/>
</dbReference>
<gene>
    <name evidence="6" type="ORF">UFOPK3495_00301</name>
</gene>
<dbReference type="PROSITE" id="PS00954">
    <property type="entry name" value="IGP_DEHYDRATASE_1"/>
    <property type="match status" value="1"/>
</dbReference>
<protein>
    <recommendedName>
        <fullName evidence="2">Imidazoleglycerol-phosphate dehydratase</fullName>
    </recommendedName>
</protein>
<keyword evidence="5" id="KW-0456">Lyase</keyword>
<evidence type="ECO:0000256" key="2">
    <source>
        <dbReference type="ARBA" id="ARBA00016664"/>
    </source>
</evidence>
<dbReference type="UniPathway" id="UPA00031">
    <property type="reaction ID" value="UER00011"/>
</dbReference>
<dbReference type="SUPFAM" id="SSF54211">
    <property type="entry name" value="Ribosomal protein S5 domain 2-like"/>
    <property type="match status" value="2"/>
</dbReference>
<dbReference type="Pfam" id="PF00475">
    <property type="entry name" value="IGPD"/>
    <property type="match status" value="1"/>
</dbReference>
<dbReference type="EMBL" id="CAFBMC010000009">
    <property type="protein sequence ID" value="CAB4890255.1"/>
    <property type="molecule type" value="Genomic_DNA"/>
</dbReference>
<dbReference type="NCBIfam" id="NF002114">
    <property type="entry name" value="PRK00951.2-4"/>
    <property type="match status" value="1"/>
</dbReference>
<dbReference type="Gene3D" id="3.30.230.40">
    <property type="entry name" value="Imidazole glycerol phosphate dehydratase, domain 1"/>
    <property type="match status" value="2"/>
</dbReference>
<dbReference type="FunFam" id="3.30.230.40:FF:000003">
    <property type="entry name" value="Imidazoleglycerol-phosphate dehydratase HisB"/>
    <property type="match status" value="1"/>
</dbReference>
<reference evidence="6" key="1">
    <citation type="submission" date="2020-05" db="EMBL/GenBank/DDBJ databases">
        <authorList>
            <person name="Chiriac C."/>
            <person name="Salcher M."/>
            <person name="Ghai R."/>
            <person name="Kavagutti S V."/>
        </authorList>
    </citation>
    <scope>NUCLEOTIDE SEQUENCE</scope>
</reference>
<dbReference type="FunFam" id="3.30.230.40:FF:000001">
    <property type="entry name" value="Imidazoleglycerol-phosphate dehydratase HisB"/>
    <property type="match status" value="1"/>
</dbReference>
<dbReference type="AlphaFoldDB" id="A0A6J7F9W0"/>
<organism evidence="6">
    <name type="scientific">freshwater metagenome</name>
    <dbReference type="NCBI Taxonomy" id="449393"/>
    <lineage>
        <taxon>unclassified sequences</taxon>
        <taxon>metagenomes</taxon>
        <taxon>ecological metagenomes</taxon>
    </lineage>
</organism>
<keyword evidence="4" id="KW-0368">Histidine biosynthesis</keyword>
<dbReference type="PROSITE" id="PS00955">
    <property type="entry name" value="IGP_DEHYDRATASE_2"/>
    <property type="match status" value="1"/>
</dbReference>
<keyword evidence="3" id="KW-0028">Amino-acid biosynthesis</keyword>
<dbReference type="PANTHER" id="PTHR23133">
    <property type="entry name" value="IMIDAZOLEGLYCEROL-PHOSPHATE DEHYDRATASE HIS7"/>
    <property type="match status" value="1"/>
</dbReference>
<comment type="pathway">
    <text evidence="1">Amino-acid biosynthesis; L-histidine biosynthesis; L-histidine from 5-phospho-alpha-D-ribose 1-diphosphate: step 6/9.</text>
</comment>
<dbReference type="GO" id="GO:0004424">
    <property type="term" value="F:imidazoleglycerol-phosphate dehydratase activity"/>
    <property type="evidence" value="ECO:0007669"/>
    <property type="project" value="InterPro"/>
</dbReference>
<proteinExistence type="inferred from homology"/>
<dbReference type="InterPro" id="IPR020565">
    <property type="entry name" value="ImidazoleglycerP_deHydtase_CS"/>
</dbReference>
<evidence type="ECO:0000256" key="5">
    <source>
        <dbReference type="ARBA" id="ARBA00023239"/>
    </source>
</evidence>
<dbReference type="CDD" id="cd07914">
    <property type="entry name" value="IGPD"/>
    <property type="match status" value="1"/>
</dbReference>
<dbReference type="InterPro" id="IPR000807">
    <property type="entry name" value="ImidazoleglycerolP_deHydtase"/>
</dbReference>
<dbReference type="InterPro" id="IPR038494">
    <property type="entry name" value="IGPD_sf"/>
</dbReference>
<dbReference type="NCBIfam" id="NF002111">
    <property type="entry name" value="PRK00951.2-1"/>
    <property type="match status" value="1"/>
</dbReference>
<evidence type="ECO:0000256" key="3">
    <source>
        <dbReference type="ARBA" id="ARBA00022605"/>
    </source>
</evidence>
<sequence length="198" mass="21456">MSRTARIERSTKESSVLVELNLDGTGVHTIDTGIPFYDHMLAQLSKHGLLDLNVQTKGDLQVDAHHTIEDTALAIGQAINEALGDRAGLRRFGDAAVPLDETLVQAVVDLSGRPYLVHEELALVELIGTYDTSLTRHIWESIVATSQITLHVRVISGRNAHHMVEAQFKAVARALRDAVTVDPRVVGVPSTKGTLTAS</sequence>
<dbReference type="NCBIfam" id="NF002110">
    <property type="entry name" value="PRK00951.1-6"/>
    <property type="match status" value="1"/>
</dbReference>
<dbReference type="GO" id="GO:0000105">
    <property type="term" value="P:L-histidine biosynthetic process"/>
    <property type="evidence" value="ECO:0007669"/>
    <property type="project" value="UniProtKB-UniPathway"/>
</dbReference>
<accession>A0A6J7F9W0</accession>
<name>A0A6J7F9W0_9ZZZZ</name>
<evidence type="ECO:0000313" key="6">
    <source>
        <dbReference type="EMBL" id="CAB4890255.1"/>
    </source>
</evidence>
<evidence type="ECO:0000256" key="4">
    <source>
        <dbReference type="ARBA" id="ARBA00023102"/>
    </source>
</evidence>
<dbReference type="HAMAP" id="MF_00076">
    <property type="entry name" value="HisB"/>
    <property type="match status" value="1"/>
</dbReference>
<evidence type="ECO:0000256" key="1">
    <source>
        <dbReference type="ARBA" id="ARBA00005047"/>
    </source>
</evidence>